<evidence type="ECO:0000256" key="1">
    <source>
        <dbReference type="ARBA" id="ARBA00022630"/>
    </source>
</evidence>
<keyword evidence="7" id="KW-1185">Reference proteome</keyword>
<evidence type="ECO:0000259" key="5">
    <source>
        <dbReference type="Pfam" id="PF01494"/>
    </source>
</evidence>
<gene>
    <name evidence="6" type="ORF">ACEU0G_002927</name>
</gene>
<dbReference type="RefSeq" id="WP_394162418.1">
    <property type="nucleotide sequence ID" value="NZ_JBHGCJ010000004.1"/>
</dbReference>
<protein>
    <submittedName>
        <fullName evidence="6">FAD-dependent oxidoreductase</fullName>
    </submittedName>
</protein>
<dbReference type="InterPro" id="IPR002938">
    <property type="entry name" value="FAD-bd"/>
</dbReference>
<reference evidence="6 7" key="1">
    <citation type="submission" date="2024-09" db="EMBL/GenBank/DDBJ databases">
        <authorList>
            <consortium name="All-Russian atlas of soil microorganisms"/>
            <consortium name="as a basis for the search for new antimicrobial producers and enzymes with unique properties"/>
            <person name="Sokolova E.A."/>
            <person name="Voronina E.N."/>
        </authorList>
    </citation>
    <scope>NUCLEOTIDE SEQUENCE [LARGE SCALE GENOMIC DNA]</scope>
    <source>
        <strain evidence="6 7">AF-22b-331.1</strain>
    </source>
</reference>
<dbReference type="SUPFAM" id="SSF51905">
    <property type="entry name" value="FAD/NAD(P)-binding domain"/>
    <property type="match status" value="1"/>
</dbReference>
<evidence type="ECO:0000256" key="2">
    <source>
        <dbReference type="ARBA" id="ARBA00022827"/>
    </source>
</evidence>
<dbReference type="PANTHER" id="PTHR46972">
    <property type="entry name" value="MONOOXYGENASE ASQM-RELATED"/>
    <property type="match status" value="1"/>
</dbReference>
<comment type="caution">
    <text evidence="6">The sequence shown here is derived from an EMBL/GenBank/DDBJ whole genome shotgun (WGS) entry which is preliminary data.</text>
</comment>
<evidence type="ECO:0000256" key="3">
    <source>
        <dbReference type="ARBA" id="ARBA00023002"/>
    </source>
</evidence>
<dbReference type="PANTHER" id="PTHR46972:SF1">
    <property type="entry name" value="FAD DEPENDENT OXIDOREDUCTASE DOMAIN-CONTAINING PROTEIN"/>
    <property type="match status" value="1"/>
</dbReference>
<sequence length="367" mass="39398">MSPFPRIAIVGAGPAGLLLACRLHQAGRPFTLYEADGAADARSQGGMLDLHVDTGQAALRSAGLFERFQQWARYEDQGMRLFDADGRLLLEDDGQAGDRPEIDRGHLRDLLLAALPANTVRWGHALQQAAFEGEQVELRFGNGHVQRHDLVVGADGAWSRLRPLLTGVRPLHAGITLYELSLPDVDRAHPQLAALVGHGTLIAKHGQTTLFAQRNAGAHVRVYASLPQVLGEGDLAPLLSREDLLQQFADWHPDLRRLIAEAGDAVRPWPIHMLPVGHQWTHRRSLTLVGDAAHLMPPAGEGANLALRDAADLADAVCSGAWEVAVPAHEQVMMARAAVAAASAQRLLVASSPTHLLEVLGGDPATA</sequence>
<dbReference type="Gene3D" id="3.50.50.60">
    <property type="entry name" value="FAD/NAD(P)-binding domain"/>
    <property type="match status" value="1"/>
</dbReference>
<keyword evidence="1" id="KW-0285">Flavoprotein</keyword>
<keyword evidence="3" id="KW-0560">Oxidoreductase</keyword>
<dbReference type="PROSITE" id="PS51257">
    <property type="entry name" value="PROKAR_LIPOPROTEIN"/>
    <property type="match status" value="1"/>
</dbReference>
<accession>A0ABW7CVD4</accession>
<dbReference type="EMBL" id="JBHGCJ010000004">
    <property type="protein sequence ID" value="MFG6108930.1"/>
    <property type="molecule type" value="Genomic_DNA"/>
</dbReference>
<name>A0ABW7CVD4_9GAMM</name>
<evidence type="ECO:0000256" key="4">
    <source>
        <dbReference type="ARBA" id="ARBA00023033"/>
    </source>
</evidence>
<keyword evidence="4" id="KW-0503">Monooxygenase</keyword>
<dbReference type="Pfam" id="PF01494">
    <property type="entry name" value="FAD_binding_3"/>
    <property type="match status" value="1"/>
</dbReference>
<evidence type="ECO:0000313" key="7">
    <source>
        <dbReference type="Proteomes" id="UP001605261"/>
    </source>
</evidence>
<evidence type="ECO:0000313" key="6">
    <source>
        <dbReference type="EMBL" id="MFG6108930.1"/>
    </source>
</evidence>
<dbReference type="InterPro" id="IPR036188">
    <property type="entry name" value="FAD/NAD-bd_sf"/>
</dbReference>
<organism evidence="6 7">
    <name type="scientific">Stenotrophomonas nematodicola</name>
    <dbReference type="NCBI Taxonomy" id="2656746"/>
    <lineage>
        <taxon>Bacteria</taxon>
        <taxon>Pseudomonadati</taxon>
        <taxon>Pseudomonadota</taxon>
        <taxon>Gammaproteobacteria</taxon>
        <taxon>Lysobacterales</taxon>
        <taxon>Lysobacteraceae</taxon>
        <taxon>Stenotrophomonas</taxon>
    </lineage>
</organism>
<proteinExistence type="predicted"/>
<dbReference type="PRINTS" id="PR00420">
    <property type="entry name" value="RNGMNOXGNASE"/>
</dbReference>
<keyword evidence="2" id="KW-0274">FAD</keyword>
<dbReference type="Proteomes" id="UP001605261">
    <property type="component" value="Unassembled WGS sequence"/>
</dbReference>
<feature type="domain" description="FAD-binding" evidence="5">
    <location>
        <begin position="7"/>
        <end position="315"/>
    </location>
</feature>